<dbReference type="RefSeq" id="WP_209597114.1">
    <property type="nucleotide sequence ID" value="NZ_JAGJCF010000022.1"/>
</dbReference>
<proteinExistence type="predicted"/>
<evidence type="ECO:0000256" key="1">
    <source>
        <dbReference type="ARBA" id="ARBA00023015"/>
    </source>
</evidence>
<dbReference type="SUPFAM" id="SSF46785">
    <property type="entry name" value="Winged helix' DNA-binding domain"/>
    <property type="match status" value="1"/>
</dbReference>
<keyword evidence="6" id="KW-1185">Reference proteome</keyword>
<evidence type="ECO:0000256" key="2">
    <source>
        <dbReference type="ARBA" id="ARBA00023125"/>
    </source>
</evidence>
<dbReference type="PRINTS" id="PR00598">
    <property type="entry name" value="HTHMARR"/>
</dbReference>
<dbReference type="InterPro" id="IPR039422">
    <property type="entry name" value="MarR/SlyA-like"/>
</dbReference>
<dbReference type="PANTHER" id="PTHR33164:SF95">
    <property type="entry name" value="TRANSCRIPTIONAL REGULATOR"/>
    <property type="match status" value="1"/>
</dbReference>
<evidence type="ECO:0000313" key="5">
    <source>
        <dbReference type="EMBL" id="MBP0617891.1"/>
    </source>
</evidence>
<sequence>MPEERKGSASLALPGHLIRRLHQVSTMVFHSRVEAAGYDITPVQFSALDALAHNPEIDQKGLAKLVAKDRATLGSVLERLEQKGLVDRRVSPQDKRARVLALTPEGEAVLAKLLPVVMSLQRDILPGLDEEEYRQFIALAAKVSSVAAAGEG</sequence>
<dbReference type="Pfam" id="PF12802">
    <property type="entry name" value="MarR_2"/>
    <property type="match status" value="1"/>
</dbReference>
<dbReference type="InterPro" id="IPR036388">
    <property type="entry name" value="WH-like_DNA-bd_sf"/>
</dbReference>
<dbReference type="EMBL" id="JAGJCF010000022">
    <property type="protein sequence ID" value="MBP0617891.1"/>
    <property type="molecule type" value="Genomic_DNA"/>
</dbReference>
<gene>
    <name evidence="5" type="ORF">J6595_20115</name>
</gene>
<dbReference type="InterPro" id="IPR000835">
    <property type="entry name" value="HTH_MarR-typ"/>
</dbReference>
<protein>
    <submittedName>
        <fullName evidence="5">MarR family transcriptional regulator</fullName>
    </submittedName>
</protein>
<evidence type="ECO:0000313" key="6">
    <source>
        <dbReference type="Proteomes" id="UP000678276"/>
    </source>
</evidence>
<evidence type="ECO:0000259" key="4">
    <source>
        <dbReference type="PROSITE" id="PS50995"/>
    </source>
</evidence>
<name>A0ABS4BMD1_9HYPH</name>
<comment type="caution">
    <text evidence="5">The sequence shown here is derived from an EMBL/GenBank/DDBJ whole genome shotgun (WGS) entry which is preliminary data.</text>
</comment>
<keyword evidence="1" id="KW-0805">Transcription regulation</keyword>
<keyword evidence="3" id="KW-0804">Transcription</keyword>
<dbReference type="Proteomes" id="UP000678276">
    <property type="component" value="Unassembled WGS sequence"/>
</dbReference>
<accession>A0ABS4BMD1</accession>
<dbReference type="InterPro" id="IPR023187">
    <property type="entry name" value="Tscrpt_reg_MarR-type_CS"/>
</dbReference>
<evidence type="ECO:0000256" key="3">
    <source>
        <dbReference type="ARBA" id="ARBA00023163"/>
    </source>
</evidence>
<feature type="domain" description="HTH marR-type" evidence="4">
    <location>
        <begin position="14"/>
        <end position="145"/>
    </location>
</feature>
<dbReference type="PROSITE" id="PS01117">
    <property type="entry name" value="HTH_MARR_1"/>
    <property type="match status" value="1"/>
</dbReference>
<dbReference type="PANTHER" id="PTHR33164">
    <property type="entry name" value="TRANSCRIPTIONAL REGULATOR, MARR FAMILY"/>
    <property type="match status" value="1"/>
</dbReference>
<dbReference type="SMART" id="SM00347">
    <property type="entry name" value="HTH_MARR"/>
    <property type="match status" value="1"/>
</dbReference>
<keyword evidence="2" id="KW-0238">DNA-binding</keyword>
<organism evidence="5 6">
    <name type="scientific">Jiella mangrovi</name>
    <dbReference type="NCBI Taxonomy" id="2821407"/>
    <lineage>
        <taxon>Bacteria</taxon>
        <taxon>Pseudomonadati</taxon>
        <taxon>Pseudomonadota</taxon>
        <taxon>Alphaproteobacteria</taxon>
        <taxon>Hyphomicrobiales</taxon>
        <taxon>Aurantimonadaceae</taxon>
        <taxon>Jiella</taxon>
    </lineage>
</organism>
<dbReference type="PROSITE" id="PS50995">
    <property type="entry name" value="HTH_MARR_2"/>
    <property type="match status" value="1"/>
</dbReference>
<dbReference type="InterPro" id="IPR036390">
    <property type="entry name" value="WH_DNA-bd_sf"/>
</dbReference>
<reference evidence="5 6" key="1">
    <citation type="submission" date="2021-04" db="EMBL/GenBank/DDBJ databases">
        <title>Whole genome sequence of Jiella sp. KSK16Y-1.</title>
        <authorList>
            <person name="Tuo L."/>
        </authorList>
    </citation>
    <scope>NUCLEOTIDE SEQUENCE [LARGE SCALE GENOMIC DNA]</scope>
    <source>
        <strain evidence="5 6">KSK16Y-1</strain>
    </source>
</reference>
<dbReference type="Gene3D" id="1.10.10.10">
    <property type="entry name" value="Winged helix-like DNA-binding domain superfamily/Winged helix DNA-binding domain"/>
    <property type="match status" value="1"/>
</dbReference>